<dbReference type="AlphaFoldDB" id="A0A3A4NXG3"/>
<feature type="domain" description="ChlI/MoxR AAA lid" evidence="5">
    <location>
        <begin position="236"/>
        <end position="296"/>
    </location>
</feature>
<dbReference type="Gene3D" id="1.10.8.80">
    <property type="entry name" value="Magnesium chelatase subunit I, C-Terminal domain"/>
    <property type="match status" value="1"/>
</dbReference>
<sequence>MNVKGFEKATESIEALERNISSVIFGKQKAVRLALSALLAKGHLLIEDVPGIGKTTLARAIAKSIDCAFQRIQFTSDLLPSDIIGVTIYNQHTHQFEFKSGPIFSNVILADEINRTTPKTQSCLLEAMNDLQVSVDGITYHLPEPFLVLATQNPIEFHGTYPLPESQLDRFMLKIRMGYPPGEDERKMVTGQKITAPIDELQPVIHAKDVCVMQNMATEVAVESRLVDYLMEIVDATRHSPAIEFGVSPRGAMSFYRAAQAHAFVSGRDYCIPDDIKELAIPCLSHRIIPATRLEVDGPRTEIAERAVLEVINRIPVPL</sequence>
<dbReference type="PANTHER" id="PTHR42759">
    <property type="entry name" value="MOXR FAMILY PROTEIN"/>
    <property type="match status" value="1"/>
</dbReference>
<evidence type="ECO:0000259" key="4">
    <source>
        <dbReference type="Pfam" id="PF07726"/>
    </source>
</evidence>
<dbReference type="SUPFAM" id="SSF52540">
    <property type="entry name" value="P-loop containing nucleoside triphosphate hydrolases"/>
    <property type="match status" value="1"/>
</dbReference>
<protein>
    <submittedName>
        <fullName evidence="6">MoxR family ATPase</fullName>
    </submittedName>
</protein>
<keyword evidence="2" id="KW-0067">ATP-binding</keyword>
<dbReference type="InterPro" id="IPR041628">
    <property type="entry name" value="ChlI/MoxR_AAA_lid"/>
</dbReference>
<comment type="similarity">
    <text evidence="3">Belongs to the MoxR family.</text>
</comment>
<dbReference type="PIRSF" id="PIRSF002849">
    <property type="entry name" value="AAA_ATPase_chaperone_MoxR_prd"/>
    <property type="match status" value="1"/>
</dbReference>
<keyword evidence="1" id="KW-0547">Nucleotide-binding</keyword>
<gene>
    <name evidence="6" type="ORF">C4520_02665</name>
</gene>
<evidence type="ECO:0000256" key="2">
    <source>
        <dbReference type="ARBA" id="ARBA00022840"/>
    </source>
</evidence>
<dbReference type="GO" id="GO:0016887">
    <property type="term" value="F:ATP hydrolysis activity"/>
    <property type="evidence" value="ECO:0007669"/>
    <property type="project" value="InterPro"/>
</dbReference>
<dbReference type="InterPro" id="IPR011703">
    <property type="entry name" value="ATPase_AAA-3"/>
</dbReference>
<evidence type="ECO:0000313" key="7">
    <source>
        <dbReference type="Proteomes" id="UP000265882"/>
    </source>
</evidence>
<dbReference type="Pfam" id="PF07726">
    <property type="entry name" value="AAA_3"/>
    <property type="match status" value="1"/>
</dbReference>
<reference evidence="6 7" key="1">
    <citation type="journal article" date="2017" name="ISME J.">
        <title>Energy and carbon metabolisms in a deep terrestrial subsurface fluid microbial community.</title>
        <authorList>
            <person name="Momper L."/>
            <person name="Jungbluth S.P."/>
            <person name="Lee M.D."/>
            <person name="Amend J.P."/>
        </authorList>
    </citation>
    <scope>NUCLEOTIDE SEQUENCE [LARGE SCALE GENOMIC DNA]</scope>
    <source>
        <strain evidence="6">SURF_5</strain>
    </source>
</reference>
<dbReference type="Proteomes" id="UP000265882">
    <property type="component" value="Unassembled WGS sequence"/>
</dbReference>
<name>A0A3A4NXG3_ABYX5</name>
<dbReference type="Gene3D" id="3.40.50.300">
    <property type="entry name" value="P-loop containing nucleotide triphosphate hydrolases"/>
    <property type="match status" value="1"/>
</dbReference>
<accession>A0A3A4NXG3</accession>
<evidence type="ECO:0000256" key="1">
    <source>
        <dbReference type="ARBA" id="ARBA00022741"/>
    </source>
</evidence>
<evidence type="ECO:0000313" key="6">
    <source>
        <dbReference type="EMBL" id="RJP25163.1"/>
    </source>
</evidence>
<comment type="caution">
    <text evidence="6">The sequence shown here is derived from an EMBL/GenBank/DDBJ whole genome shotgun (WGS) entry which is preliminary data.</text>
</comment>
<dbReference type="PANTHER" id="PTHR42759:SF5">
    <property type="entry name" value="METHANOL DEHYDROGENASE REGULATOR"/>
    <property type="match status" value="1"/>
</dbReference>
<dbReference type="GO" id="GO:0005524">
    <property type="term" value="F:ATP binding"/>
    <property type="evidence" value="ECO:0007669"/>
    <property type="project" value="UniProtKB-KW"/>
</dbReference>
<evidence type="ECO:0000256" key="3">
    <source>
        <dbReference type="ARBA" id="ARBA00061607"/>
    </source>
</evidence>
<proteinExistence type="inferred from homology"/>
<organism evidence="6 7">
    <name type="scientific">Abyssobacteria bacterium (strain SURF_5)</name>
    <dbReference type="NCBI Taxonomy" id="2093360"/>
    <lineage>
        <taxon>Bacteria</taxon>
        <taxon>Pseudomonadati</taxon>
        <taxon>Candidatus Hydrogenedentota</taxon>
        <taxon>Candidatus Abyssobacteria</taxon>
    </lineage>
</organism>
<dbReference type="InterPro" id="IPR027417">
    <property type="entry name" value="P-loop_NTPase"/>
</dbReference>
<dbReference type="Pfam" id="PF17863">
    <property type="entry name" value="AAA_lid_2"/>
    <property type="match status" value="1"/>
</dbReference>
<dbReference type="FunFam" id="3.40.50.300:FF:000640">
    <property type="entry name" value="MoxR family ATPase"/>
    <property type="match status" value="1"/>
</dbReference>
<feature type="domain" description="ATPase AAA-3" evidence="4">
    <location>
        <begin position="43"/>
        <end position="173"/>
    </location>
</feature>
<dbReference type="EMBL" id="QZKU01000025">
    <property type="protein sequence ID" value="RJP25163.1"/>
    <property type="molecule type" value="Genomic_DNA"/>
</dbReference>
<dbReference type="InterPro" id="IPR050764">
    <property type="entry name" value="CbbQ/NirQ/NorQ/GpvN"/>
</dbReference>
<dbReference type="CDD" id="cd00009">
    <property type="entry name" value="AAA"/>
    <property type="match status" value="1"/>
</dbReference>
<evidence type="ECO:0000259" key="5">
    <source>
        <dbReference type="Pfam" id="PF17863"/>
    </source>
</evidence>